<reference evidence="3 4" key="1">
    <citation type="submission" date="2015-08" db="EMBL/GenBank/DDBJ databases">
        <title>Complete genome sequence of Sulfurifustis variabilis.</title>
        <authorList>
            <person name="Miura A."/>
            <person name="Kojima H."/>
            <person name="Fukui M."/>
        </authorList>
    </citation>
    <scope>NUCLEOTIDE SEQUENCE [LARGE SCALE GENOMIC DNA]</scope>
    <source>
        <strain evidence="4">skN76</strain>
    </source>
</reference>
<keyword evidence="1" id="KW-0472">Membrane</keyword>
<feature type="transmembrane region" description="Helical" evidence="1">
    <location>
        <begin position="95"/>
        <end position="114"/>
    </location>
</feature>
<keyword evidence="1" id="KW-0812">Transmembrane</keyword>
<evidence type="ECO:0000256" key="1">
    <source>
        <dbReference type="SAM" id="Phobius"/>
    </source>
</evidence>
<protein>
    <submittedName>
        <fullName evidence="3">Cytochrome C biogenesis protein</fullName>
    </submittedName>
</protein>
<dbReference type="EMBL" id="AP014936">
    <property type="protein sequence ID" value="BAU48641.1"/>
    <property type="molecule type" value="Genomic_DNA"/>
</dbReference>
<dbReference type="PANTHER" id="PTHR38034">
    <property type="entry name" value="INNER MEMBRANE PROTEIN YPJD"/>
    <property type="match status" value="1"/>
</dbReference>
<dbReference type="InterPro" id="IPR002541">
    <property type="entry name" value="Cyt_c_assembly"/>
</dbReference>
<evidence type="ECO:0000313" key="3">
    <source>
        <dbReference type="EMBL" id="BAU48641.1"/>
    </source>
</evidence>
<dbReference type="RefSeq" id="WP_169924055.1">
    <property type="nucleotide sequence ID" value="NZ_AP014936.1"/>
</dbReference>
<dbReference type="PANTHER" id="PTHR38034:SF1">
    <property type="entry name" value="INNER MEMBRANE PROTEIN YPJD"/>
    <property type="match status" value="1"/>
</dbReference>
<evidence type="ECO:0000313" key="4">
    <source>
        <dbReference type="Proteomes" id="UP000218899"/>
    </source>
</evidence>
<feature type="domain" description="Cytochrome c assembly protein" evidence="2">
    <location>
        <begin position="40"/>
        <end position="267"/>
    </location>
</feature>
<dbReference type="Proteomes" id="UP000218899">
    <property type="component" value="Chromosome"/>
</dbReference>
<feature type="transmembrane region" description="Helical" evidence="1">
    <location>
        <begin position="126"/>
        <end position="151"/>
    </location>
</feature>
<keyword evidence="1" id="KW-1133">Transmembrane helix</keyword>
<feature type="transmembrane region" description="Helical" evidence="1">
    <location>
        <begin position="67"/>
        <end position="88"/>
    </location>
</feature>
<feature type="transmembrane region" description="Helical" evidence="1">
    <location>
        <begin position="178"/>
        <end position="199"/>
    </location>
</feature>
<dbReference type="Pfam" id="PF01578">
    <property type="entry name" value="Cytochrom_C_asm"/>
    <property type="match status" value="1"/>
</dbReference>
<dbReference type="GO" id="GO:0017004">
    <property type="term" value="P:cytochrome complex assembly"/>
    <property type="evidence" value="ECO:0007669"/>
    <property type="project" value="InterPro"/>
</dbReference>
<evidence type="ECO:0000259" key="2">
    <source>
        <dbReference type="Pfam" id="PF01578"/>
    </source>
</evidence>
<dbReference type="KEGG" id="sva:SVA_2089"/>
<dbReference type="AlphaFoldDB" id="A0A1B4VC31"/>
<keyword evidence="4" id="KW-1185">Reference proteome</keyword>
<proteinExistence type="predicted"/>
<accession>A0A1B4VC31</accession>
<feature type="transmembrane region" description="Helical" evidence="1">
    <location>
        <begin position="6"/>
        <end position="25"/>
    </location>
</feature>
<gene>
    <name evidence="3" type="ORF">SVA_2089</name>
</gene>
<dbReference type="InterPro" id="IPR052372">
    <property type="entry name" value="YpjD/HemX"/>
</dbReference>
<sequence>MTHPVLNFLAIAAYAAVGLLLAARLGRGEAAAGAARTSVLAGVLAAVAFHGWILYTDLQLGPTLNLSLTSAFSLVAWVVACLYLLASLYRPIDNLGVVIMPLAALTVLVEWAWPSELPIPMASRSQAIHIVVSFLAYALLCLAAVQSLMLLAQESRLRRKQAGGFVRALPPMQTMEDVMFEMLALGFVLLSLTLVSGVFFSEHLFGKPLPLTHHVVLSALAWVVYGVLLLGRWQLGWRGRQAVRWTLGGFALLVLAYFGTKFVLEVILAR</sequence>
<feature type="transmembrane region" description="Helical" evidence="1">
    <location>
        <begin position="211"/>
        <end position="230"/>
    </location>
</feature>
<organism evidence="3 4">
    <name type="scientific">Sulfurifustis variabilis</name>
    <dbReference type="NCBI Taxonomy" id="1675686"/>
    <lineage>
        <taxon>Bacteria</taxon>
        <taxon>Pseudomonadati</taxon>
        <taxon>Pseudomonadota</taxon>
        <taxon>Gammaproteobacteria</taxon>
        <taxon>Acidiferrobacterales</taxon>
        <taxon>Acidiferrobacteraceae</taxon>
        <taxon>Sulfurifustis</taxon>
    </lineage>
</organism>
<feature type="transmembrane region" description="Helical" evidence="1">
    <location>
        <begin position="242"/>
        <end position="260"/>
    </location>
</feature>
<dbReference type="GO" id="GO:0020037">
    <property type="term" value="F:heme binding"/>
    <property type="evidence" value="ECO:0007669"/>
    <property type="project" value="InterPro"/>
</dbReference>
<name>A0A1B4VC31_9GAMM</name>
<feature type="transmembrane region" description="Helical" evidence="1">
    <location>
        <begin position="37"/>
        <end position="55"/>
    </location>
</feature>